<dbReference type="AlphaFoldDB" id="A0A7X2NQB4"/>
<accession>A0A7X2NQB4</accession>
<feature type="domain" description="DUF551" evidence="1">
    <location>
        <begin position="5"/>
        <end position="67"/>
    </location>
</feature>
<dbReference type="Proteomes" id="UP000461880">
    <property type="component" value="Unassembled WGS sequence"/>
</dbReference>
<reference evidence="2 3" key="1">
    <citation type="submission" date="2019-08" db="EMBL/GenBank/DDBJ databases">
        <title>In-depth cultivation of the pig gut microbiome towards novel bacterial diversity and tailored functional studies.</title>
        <authorList>
            <person name="Wylensek D."/>
            <person name="Hitch T.C.A."/>
            <person name="Clavel T."/>
        </authorList>
    </citation>
    <scope>NUCLEOTIDE SEQUENCE [LARGE SCALE GENOMIC DNA]</scope>
    <source>
        <strain evidence="2 3">Oil+RF-744-GAM-WT-6</strain>
    </source>
</reference>
<evidence type="ECO:0000259" key="1">
    <source>
        <dbReference type="Pfam" id="PF04448"/>
    </source>
</evidence>
<evidence type="ECO:0000313" key="3">
    <source>
        <dbReference type="Proteomes" id="UP000461880"/>
    </source>
</evidence>
<organism evidence="2 3">
    <name type="scientific">Stecheria intestinalis</name>
    <dbReference type="NCBI Taxonomy" id="2606630"/>
    <lineage>
        <taxon>Bacteria</taxon>
        <taxon>Bacillati</taxon>
        <taxon>Bacillota</taxon>
        <taxon>Erysipelotrichia</taxon>
        <taxon>Erysipelotrichales</taxon>
        <taxon>Erysipelotrichaceae</taxon>
        <taxon>Stecheria</taxon>
    </lineage>
</organism>
<gene>
    <name evidence="2" type="ORF">FYJ51_01710</name>
</gene>
<sequence>MTKGKWISANDQWPDDDREVLAVSDGRVLIANYLDGWFRYIEDECGDMVPTDDIDVSYWMELPKPPEEAKDAVD</sequence>
<comment type="caution">
    <text evidence="2">The sequence shown here is derived from an EMBL/GenBank/DDBJ whole genome shotgun (WGS) entry which is preliminary data.</text>
</comment>
<dbReference type="Pfam" id="PF04448">
    <property type="entry name" value="DUF551"/>
    <property type="match status" value="1"/>
</dbReference>
<protein>
    <submittedName>
        <fullName evidence="2">DUF551 domain-containing protein</fullName>
    </submittedName>
</protein>
<proteinExistence type="predicted"/>
<keyword evidence="3" id="KW-1185">Reference proteome</keyword>
<dbReference type="InterPro" id="IPR007539">
    <property type="entry name" value="DUF551"/>
</dbReference>
<dbReference type="EMBL" id="VUMN01000002">
    <property type="protein sequence ID" value="MSS57626.1"/>
    <property type="molecule type" value="Genomic_DNA"/>
</dbReference>
<name>A0A7X2NQB4_9FIRM</name>
<dbReference type="RefSeq" id="WP_154502487.1">
    <property type="nucleotide sequence ID" value="NZ_VUMN01000002.1"/>
</dbReference>
<evidence type="ECO:0000313" key="2">
    <source>
        <dbReference type="EMBL" id="MSS57626.1"/>
    </source>
</evidence>